<protein>
    <submittedName>
        <fullName evidence="2">DUF1968 domain-containing protein</fullName>
    </submittedName>
</protein>
<keyword evidence="1" id="KW-1185">Reference proteome</keyword>
<accession>A0A7E4VHC1</accession>
<name>A0A7E4VHC1_PANRE</name>
<dbReference type="Proteomes" id="UP000492821">
    <property type="component" value="Unassembled WGS sequence"/>
</dbReference>
<dbReference type="AlphaFoldDB" id="A0A7E4VHC1"/>
<proteinExistence type="predicted"/>
<organism evidence="1 2">
    <name type="scientific">Panagrellus redivivus</name>
    <name type="common">Microworm</name>
    <dbReference type="NCBI Taxonomy" id="6233"/>
    <lineage>
        <taxon>Eukaryota</taxon>
        <taxon>Metazoa</taxon>
        <taxon>Ecdysozoa</taxon>
        <taxon>Nematoda</taxon>
        <taxon>Chromadorea</taxon>
        <taxon>Rhabditida</taxon>
        <taxon>Tylenchina</taxon>
        <taxon>Panagrolaimomorpha</taxon>
        <taxon>Panagrolaimoidea</taxon>
        <taxon>Panagrolaimidae</taxon>
        <taxon>Panagrellus</taxon>
    </lineage>
</organism>
<sequence length="220" mass="24697">MRLHPVSRNPSHYSIKVYLIYSREALKPDAKVDDEASYRNKKQVEVMFSPNLNKNTFRMDIVLHPDAGYGFLSEDATCYYDLSRSTVERTIVDRDPFQKSKSPTPFIDTYLASSIGFFRRFSHVLCVLVFRVDSVFLSCHKNSGDNVHSAKWTVDDNTDRAPWVLAFTIQCFIAPLGDIASSSGGEGGDIECASSSFLGCVVVCFDGRRHCCQSAGNRRP</sequence>
<evidence type="ECO:0000313" key="2">
    <source>
        <dbReference type="WBParaSite" id="Pan_g20967.t1"/>
    </source>
</evidence>
<reference evidence="2" key="2">
    <citation type="submission" date="2020-10" db="UniProtKB">
        <authorList>
            <consortium name="WormBaseParasite"/>
        </authorList>
    </citation>
    <scope>IDENTIFICATION</scope>
</reference>
<evidence type="ECO:0000313" key="1">
    <source>
        <dbReference type="Proteomes" id="UP000492821"/>
    </source>
</evidence>
<reference evidence="1" key="1">
    <citation type="journal article" date="2013" name="Genetics">
        <title>The draft genome and transcriptome of Panagrellus redivivus are shaped by the harsh demands of a free-living lifestyle.</title>
        <authorList>
            <person name="Srinivasan J."/>
            <person name="Dillman A.R."/>
            <person name="Macchietto M.G."/>
            <person name="Heikkinen L."/>
            <person name="Lakso M."/>
            <person name="Fracchia K.M."/>
            <person name="Antoshechkin I."/>
            <person name="Mortazavi A."/>
            <person name="Wong G."/>
            <person name="Sternberg P.W."/>
        </authorList>
    </citation>
    <scope>NUCLEOTIDE SEQUENCE [LARGE SCALE GENOMIC DNA]</scope>
    <source>
        <strain evidence="1">MT8872</strain>
    </source>
</reference>
<dbReference type="WBParaSite" id="Pan_g20967.t1">
    <property type="protein sequence ID" value="Pan_g20967.t1"/>
    <property type="gene ID" value="Pan_g20967"/>
</dbReference>